<sequence>MHYLGVLMWIPIFQKPINKQIFLEATKVACEHISVEQNVCMMCPFKLRLLYLIGGTV</sequence>
<evidence type="ECO:0000313" key="1">
    <source>
        <dbReference type="EMBL" id="JAE02566.1"/>
    </source>
</evidence>
<dbReference type="EMBL" id="GBRH01195330">
    <property type="protein sequence ID" value="JAE02566.1"/>
    <property type="molecule type" value="Transcribed_RNA"/>
</dbReference>
<protein>
    <submittedName>
        <fullName evidence="1">Uncharacterized protein</fullName>
    </submittedName>
</protein>
<reference evidence="1" key="2">
    <citation type="journal article" date="2015" name="Data Brief">
        <title>Shoot transcriptome of the giant reed, Arundo donax.</title>
        <authorList>
            <person name="Barrero R.A."/>
            <person name="Guerrero F.D."/>
            <person name="Moolhuijzen P."/>
            <person name="Goolsby J.A."/>
            <person name="Tidwell J."/>
            <person name="Bellgard S.E."/>
            <person name="Bellgard M.I."/>
        </authorList>
    </citation>
    <scope>NUCLEOTIDE SEQUENCE</scope>
    <source>
        <tissue evidence="1">Shoot tissue taken approximately 20 cm above the soil surface</tissue>
    </source>
</reference>
<accession>A0A0A9EXH0</accession>
<dbReference type="AlphaFoldDB" id="A0A0A9EXH0"/>
<name>A0A0A9EXH0_ARUDO</name>
<organism evidence="1">
    <name type="scientific">Arundo donax</name>
    <name type="common">Giant reed</name>
    <name type="synonym">Donax arundinaceus</name>
    <dbReference type="NCBI Taxonomy" id="35708"/>
    <lineage>
        <taxon>Eukaryota</taxon>
        <taxon>Viridiplantae</taxon>
        <taxon>Streptophyta</taxon>
        <taxon>Embryophyta</taxon>
        <taxon>Tracheophyta</taxon>
        <taxon>Spermatophyta</taxon>
        <taxon>Magnoliopsida</taxon>
        <taxon>Liliopsida</taxon>
        <taxon>Poales</taxon>
        <taxon>Poaceae</taxon>
        <taxon>PACMAD clade</taxon>
        <taxon>Arundinoideae</taxon>
        <taxon>Arundineae</taxon>
        <taxon>Arundo</taxon>
    </lineage>
</organism>
<proteinExistence type="predicted"/>
<reference evidence="1" key="1">
    <citation type="submission" date="2014-09" db="EMBL/GenBank/DDBJ databases">
        <authorList>
            <person name="Magalhaes I.L.F."/>
            <person name="Oliveira U."/>
            <person name="Santos F.R."/>
            <person name="Vidigal T.H.D.A."/>
            <person name="Brescovit A.D."/>
            <person name="Santos A.J."/>
        </authorList>
    </citation>
    <scope>NUCLEOTIDE SEQUENCE</scope>
    <source>
        <tissue evidence="1">Shoot tissue taken approximately 20 cm above the soil surface</tissue>
    </source>
</reference>